<sequence>MPPPPRPPRRSPAPAPPAAEDAARCCSPADCSHRVMTASPLSPAADDAAAAALGPLLRRQLGVRRRRANPGGGARRRGGSGIWRPDLRMPAGRPADNADRIWGANRFEISRGGRGRVGSNWGSGIRGSEEDWIGGEFGMEVVLKWISESERRSSVGGVDDAETSLKTHARERER</sequence>
<dbReference type="AlphaFoldDB" id="A0A0A9GKH4"/>
<proteinExistence type="predicted"/>
<evidence type="ECO:0000256" key="1">
    <source>
        <dbReference type="SAM" id="MobiDB-lite"/>
    </source>
</evidence>
<feature type="region of interest" description="Disordered" evidence="1">
    <location>
        <begin position="62"/>
        <end position="97"/>
    </location>
</feature>
<evidence type="ECO:0000313" key="2">
    <source>
        <dbReference type="EMBL" id="JAE21163.1"/>
    </source>
</evidence>
<feature type="compositionally biased region" description="Pro residues" evidence="1">
    <location>
        <begin position="1"/>
        <end position="17"/>
    </location>
</feature>
<feature type="region of interest" description="Disordered" evidence="1">
    <location>
        <begin position="1"/>
        <end position="23"/>
    </location>
</feature>
<organism evidence="2">
    <name type="scientific">Arundo donax</name>
    <name type="common">Giant reed</name>
    <name type="synonym">Donax arundinaceus</name>
    <dbReference type="NCBI Taxonomy" id="35708"/>
    <lineage>
        <taxon>Eukaryota</taxon>
        <taxon>Viridiplantae</taxon>
        <taxon>Streptophyta</taxon>
        <taxon>Embryophyta</taxon>
        <taxon>Tracheophyta</taxon>
        <taxon>Spermatophyta</taxon>
        <taxon>Magnoliopsida</taxon>
        <taxon>Liliopsida</taxon>
        <taxon>Poales</taxon>
        <taxon>Poaceae</taxon>
        <taxon>PACMAD clade</taxon>
        <taxon>Arundinoideae</taxon>
        <taxon>Arundineae</taxon>
        <taxon>Arundo</taxon>
    </lineage>
</organism>
<reference evidence="2" key="1">
    <citation type="submission" date="2014-09" db="EMBL/GenBank/DDBJ databases">
        <authorList>
            <person name="Magalhaes I.L.F."/>
            <person name="Oliveira U."/>
            <person name="Santos F.R."/>
            <person name="Vidigal T.H.D.A."/>
            <person name="Brescovit A.D."/>
            <person name="Santos A.J."/>
        </authorList>
    </citation>
    <scope>NUCLEOTIDE SEQUENCE</scope>
    <source>
        <tissue evidence="2">Shoot tissue taken approximately 20 cm above the soil surface</tissue>
    </source>
</reference>
<reference evidence="2" key="2">
    <citation type="journal article" date="2015" name="Data Brief">
        <title>Shoot transcriptome of the giant reed, Arundo donax.</title>
        <authorList>
            <person name="Barrero R.A."/>
            <person name="Guerrero F.D."/>
            <person name="Moolhuijzen P."/>
            <person name="Goolsby J.A."/>
            <person name="Tidwell J."/>
            <person name="Bellgard S.E."/>
            <person name="Bellgard M.I."/>
        </authorList>
    </citation>
    <scope>NUCLEOTIDE SEQUENCE</scope>
    <source>
        <tissue evidence="2">Shoot tissue taken approximately 20 cm above the soil surface</tissue>
    </source>
</reference>
<accession>A0A0A9GKH4</accession>
<name>A0A0A9GKH4_ARUDO</name>
<feature type="compositionally biased region" description="Basic and acidic residues" evidence="1">
    <location>
        <begin position="163"/>
        <end position="174"/>
    </location>
</feature>
<feature type="compositionally biased region" description="Basic residues" evidence="1">
    <location>
        <begin position="62"/>
        <end position="78"/>
    </location>
</feature>
<feature type="region of interest" description="Disordered" evidence="1">
    <location>
        <begin position="150"/>
        <end position="174"/>
    </location>
</feature>
<protein>
    <submittedName>
        <fullName evidence="2">ATP binding protein</fullName>
    </submittedName>
</protein>
<dbReference type="EMBL" id="GBRH01176733">
    <property type="protein sequence ID" value="JAE21163.1"/>
    <property type="molecule type" value="Transcribed_RNA"/>
</dbReference>